<name>A0AAV9A3S0_ACOGR</name>
<evidence type="ECO:0000256" key="1">
    <source>
        <dbReference type="ARBA" id="ARBA00023015"/>
    </source>
</evidence>
<comment type="caution">
    <text evidence="7">The sequence shown here is derived from an EMBL/GenBank/DDBJ whole genome shotgun (WGS) entry which is preliminary data.</text>
</comment>
<dbReference type="InterPro" id="IPR003035">
    <property type="entry name" value="RWP-RK_dom"/>
</dbReference>
<evidence type="ECO:0000256" key="3">
    <source>
        <dbReference type="ARBA" id="ARBA00023163"/>
    </source>
</evidence>
<keyword evidence="3" id="KW-0804">Transcription</keyword>
<gene>
    <name evidence="7" type="ORF">QJS04_geneDACA019274</name>
</gene>
<feature type="region of interest" description="Disordered" evidence="5">
    <location>
        <begin position="200"/>
        <end position="238"/>
    </location>
</feature>
<evidence type="ECO:0000256" key="5">
    <source>
        <dbReference type="SAM" id="MobiDB-lite"/>
    </source>
</evidence>
<keyword evidence="2" id="KW-0238">DNA-binding</keyword>
<evidence type="ECO:0000256" key="4">
    <source>
        <dbReference type="ARBA" id="ARBA00023242"/>
    </source>
</evidence>
<evidence type="ECO:0000313" key="8">
    <source>
        <dbReference type="Proteomes" id="UP001179952"/>
    </source>
</evidence>
<reference evidence="7" key="2">
    <citation type="submission" date="2023-06" db="EMBL/GenBank/DDBJ databases">
        <authorList>
            <person name="Ma L."/>
            <person name="Liu K.-W."/>
            <person name="Li Z."/>
            <person name="Hsiao Y.-Y."/>
            <person name="Qi Y."/>
            <person name="Fu T."/>
            <person name="Tang G."/>
            <person name="Zhang D."/>
            <person name="Sun W.-H."/>
            <person name="Liu D.-K."/>
            <person name="Li Y."/>
            <person name="Chen G.-Z."/>
            <person name="Liu X.-D."/>
            <person name="Liao X.-Y."/>
            <person name="Jiang Y.-T."/>
            <person name="Yu X."/>
            <person name="Hao Y."/>
            <person name="Huang J."/>
            <person name="Zhao X.-W."/>
            <person name="Ke S."/>
            <person name="Chen Y.-Y."/>
            <person name="Wu W.-L."/>
            <person name="Hsu J.-L."/>
            <person name="Lin Y.-F."/>
            <person name="Huang M.-D."/>
            <person name="Li C.-Y."/>
            <person name="Huang L."/>
            <person name="Wang Z.-W."/>
            <person name="Zhao X."/>
            <person name="Zhong W.-Y."/>
            <person name="Peng D.-H."/>
            <person name="Ahmad S."/>
            <person name="Lan S."/>
            <person name="Zhang J.-S."/>
            <person name="Tsai W.-C."/>
            <person name="Van De Peer Y."/>
            <person name="Liu Z.-J."/>
        </authorList>
    </citation>
    <scope>NUCLEOTIDE SEQUENCE</scope>
    <source>
        <strain evidence="7">SCP</strain>
        <tissue evidence="7">Leaves</tissue>
    </source>
</reference>
<organism evidence="7 8">
    <name type="scientific">Acorus gramineus</name>
    <name type="common">Dwarf sweet flag</name>
    <dbReference type="NCBI Taxonomy" id="55184"/>
    <lineage>
        <taxon>Eukaryota</taxon>
        <taxon>Viridiplantae</taxon>
        <taxon>Streptophyta</taxon>
        <taxon>Embryophyta</taxon>
        <taxon>Tracheophyta</taxon>
        <taxon>Spermatophyta</taxon>
        <taxon>Magnoliopsida</taxon>
        <taxon>Liliopsida</taxon>
        <taxon>Acoraceae</taxon>
        <taxon>Acorus</taxon>
    </lineage>
</organism>
<feature type="domain" description="RWP-RK" evidence="6">
    <location>
        <begin position="14"/>
        <end position="97"/>
    </location>
</feature>
<dbReference type="EMBL" id="JAUJYN010000013">
    <property type="protein sequence ID" value="KAK1258799.1"/>
    <property type="molecule type" value="Genomic_DNA"/>
</dbReference>
<dbReference type="Pfam" id="PF02042">
    <property type="entry name" value="RWP-RK"/>
    <property type="match status" value="1"/>
</dbReference>
<feature type="compositionally biased region" description="Basic and acidic residues" evidence="5">
    <location>
        <begin position="200"/>
        <end position="215"/>
    </location>
</feature>
<accession>A0AAV9A3S0</accession>
<reference evidence="7" key="1">
    <citation type="journal article" date="2023" name="Nat. Commun.">
        <title>Diploid and tetraploid genomes of Acorus and the evolution of monocots.</title>
        <authorList>
            <person name="Ma L."/>
            <person name="Liu K.W."/>
            <person name="Li Z."/>
            <person name="Hsiao Y.Y."/>
            <person name="Qi Y."/>
            <person name="Fu T."/>
            <person name="Tang G.D."/>
            <person name="Zhang D."/>
            <person name="Sun W.H."/>
            <person name="Liu D.K."/>
            <person name="Li Y."/>
            <person name="Chen G.Z."/>
            <person name="Liu X.D."/>
            <person name="Liao X.Y."/>
            <person name="Jiang Y.T."/>
            <person name="Yu X."/>
            <person name="Hao Y."/>
            <person name="Huang J."/>
            <person name="Zhao X.W."/>
            <person name="Ke S."/>
            <person name="Chen Y.Y."/>
            <person name="Wu W.L."/>
            <person name="Hsu J.L."/>
            <person name="Lin Y.F."/>
            <person name="Huang M.D."/>
            <person name="Li C.Y."/>
            <person name="Huang L."/>
            <person name="Wang Z.W."/>
            <person name="Zhao X."/>
            <person name="Zhong W.Y."/>
            <person name="Peng D.H."/>
            <person name="Ahmad S."/>
            <person name="Lan S."/>
            <person name="Zhang J.S."/>
            <person name="Tsai W.C."/>
            <person name="Van de Peer Y."/>
            <person name="Liu Z.J."/>
        </authorList>
    </citation>
    <scope>NUCLEOTIDE SEQUENCE</scope>
    <source>
        <strain evidence="7">SCP</strain>
    </source>
</reference>
<keyword evidence="1" id="KW-0805">Transcription regulation</keyword>
<dbReference type="PANTHER" id="PTHR48460:SF1">
    <property type="entry name" value="RWP-RK DOMAIN-CONTAINING PROTEIN"/>
    <property type="match status" value="1"/>
</dbReference>
<dbReference type="GO" id="GO:0003677">
    <property type="term" value="F:DNA binding"/>
    <property type="evidence" value="ECO:0007669"/>
    <property type="project" value="UniProtKB-KW"/>
</dbReference>
<proteinExistence type="predicted"/>
<feature type="region of interest" description="Disordered" evidence="5">
    <location>
        <begin position="112"/>
        <end position="151"/>
    </location>
</feature>
<keyword evidence="4" id="KW-0539">Nucleus</keyword>
<dbReference type="PANTHER" id="PTHR48460">
    <property type="entry name" value="RWP-RK DOMAIN-CONTAINING PROTEIN"/>
    <property type="match status" value="1"/>
</dbReference>
<dbReference type="Proteomes" id="UP001179952">
    <property type="component" value="Unassembled WGS sequence"/>
</dbReference>
<evidence type="ECO:0000256" key="2">
    <source>
        <dbReference type="ARBA" id="ARBA00023125"/>
    </source>
</evidence>
<evidence type="ECO:0000313" key="7">
    <source>
        <dbReference type="EMBL" id="KAK1258799.1"/>
    </source>
</evidence>
<dbReference type="AlphaFoldDB" id="A0AAV9A3S0"/>
<dbReference type="PROSITE" id="PS51519">
    <property type="entry name" value="RWP_RK"/>
    <property type="match status" value="1"/>
</dbReference>
<sequence length="288" mass="31449">MNGTDIGSSSQPPQHQHQQQLSVTAALTESLTFEEVSKLFYLPIAEAANILGVCTSVLKKICRDNGIIRWPYRKYLSGWTVDEIRKDASRERNKELSEMTKAARQKMDTMTYANPVGQPTSGIEGQRGISPSGQASHQQGSKLLQSSRPHVMHSSHLKNIRTYLDDFKYGFPTNGLSSEAKIWWGSNNSATVTDEEEVLAKEEGKQPSELSDHGSKNVAVDGEPEMGAASLSSLRKRAAEEGRESLQLGIACGSKACKLGKRDAILLSQVFGSSLPDAWKPACDDAKP</sequence>
<feature type="compositionally biased region" description="Polar residues" evidence="5">
    <location>
        <begin position="117"/>
        <end position="148"/>
    </location>
</feature>
<keyword evidence="8" id="KW-1185">Reference proteome</keyword>
<protein>
    <submittedName>
        <fullName evidence="7">Protein NLP3</fullName>
    </submittedName>
</protein>
<evidence type="ECO:0000259" key="6">
    <source>
        <dbReference type="PROSITE" id="PS51519"/>
    </source>
</evidence>